<dbReference type="PANTHER" id="PTHR35977:SF1">
    <property type="entry name" value="DYNEIN AXONEMAL ASSEMBLY FACTOR 8"/>
    <property type="match status" value="1"/>
</dbReference>
<evidence type="ECO:0000313" key="7">
    <source>
        <dbReference type="Ensembl" id="ENSMODP00000040778.2"/>
    </source>
</evidence>
<feature type="compositionally biased region" description="Acidic residues" evidence="6">
    <location>
        <begin position="398"/>
        <end position="415"/>
    </location>
</feature>
<feature type="compositionally biased region" description="Polar residues" evidence="6">
    <location>
        <begin position="342"/>
        <end position="357"/>
    </location>
</feature>
<dbReference type="GeneID" id="103091984"/>
<dbReference type="GO" id="GO:0120293">
    <property type="term" value="C:dynein axonemal particle"/>
    <property type="evidence" value="ECO:0000318"/>
    <property type="project" value="GO_Central"/>
</dbReference>
<comment type="function">
    <text evidence="2">In cyliated cells, dynein axonemal particle-specific protein required for deployment of ODA to the axoneme. Interacts with outer dynein arm (ODA) subunits.</text>
</comment>
<reference evidence="7 8" key="1">
    <citation type="journal article" date="2007" name="Nature">
        <title>Genome of the marsupial Monodelphis domestica reveals innovation in non-coding sequences.</title>
        <authorList>
            <person name="Mikkelsen T.S."/>
            <person name="Wakefield M.J."/>
            <person name="Aken B."/>
            <person name="Amemiya C.T."/>
            <person name="Chang J.L."/>
            <person name="Duke S."/>
            <person name="Garber M."/>
            <person name="Gentles A.J."/>
            <person name="Goodstadt L."/>
            <person name="Heger A."/>
            <person name="Jurka J."/>
            <person name="Kamal M."/>
            <person name="Mauceli E."/>
            <person name="Searle S.M."/>
            <person name="Sharpe T."/>
            <person name="Baker M.L."/>
            <person name="Batzer M.A."/>
            <person name="Benos P.V."/>
            <person name="Belov K."/>
            <person name="Clamp M."/>
            <person name="Cook A."/>
            <person name="Cuff J."/>
            <person name="Das R."/>
            <person name="Davidow L."/>
            <person name="Deakin J.E."/>
            <person name="Fazzari M.J."/>
            <person name="Glass J.L."/>
            <person name="Grabherr M."/>
            <person name="Greally J.M."/>
            <person name="Gu W."/>
            <person name="Hore T.A."/>
            <person name="Huttley G.A."/>
            <person name="Kleber M."/>
            <person name="Jirtle R.L."/>
            <person name="Koina E."/>
            <person name="Lee J.T."/>
            <person name="Mahony S."/>
            <person name="Marra M.A."/>
            <person name="Miller R.D."/>
            <person name="Nicholls R.D."/>
            <person name="Oda M."/>
            <person name="Papenfuss A.T."/>
            <person name="Parra Z.E."/>
            <person name="Pollock D.D."/>
            <person name="Ray D.A."/>
            <person name="Schein J.E."/>
            <person name="Speed T.P."/>
            <person name="Thompson K."/>
            <person name="VandeBerg J.L."/>
            <person name="Wade C.M."/>
            <person name="Walker J.A."/>
            <person name="Waters P.D."/>
            <person name="Webber C."/>
            <person name="Weidman J.R."/>
            <person name="Xie X."/>
            <person name="Zody M.C."/>
            <person name="Baldwin J."/>
            <person name="Abdouelleil A."/>
            <person name="Abdulkadir J."/>
            <person name="Abebe A."/>
            <person name="Abera B."/>
            <person name="Abreu J."/>
            <person name="Acer S.C."/>
            <person name="Aftuck L."/>
            <person name="Alexander A."/>
            <person name="An P."/>
            <person name="Anderson E."/>
            <person name="Anderson S."/>
            <person name="Arachi H."/>
            <person name="Azer M."/>
            <person name="Bachantsang P."/>
            <person name="Barry A."/>
            <person name="Bayul T."/>
            <person name="Berlin A."/>
            <person name="Bessette D."/>
            <person name="Bloom T."/>
            <person name="Bloom T."/>
            <person name="Boguslavskiy L."/>
            <person name="Bonnet C."/>
            <person name="Boukhgalter B."/>
            <person name="Bourzgui I."/>
            <person name="Brown A."/>
            <person name="Cahill P."/>
            <person name="Channer S."/>
            <person name="Cheshatsang Y."/>
            <person name="Chuda L."/>
            <person name="Citroen M."/>
            <person name="Collymore A."/>
            <person name="Cooke P."/>
            <person name="Costello M."/>
            <person name="D'Aco K."/>
            <person name="Daza R."/>
            <person name="De Haan G."/>
            <person name="DeGray S."/>
            <person name="DeMaso C."/>
            <person name="Dhargay N."/>
            <person name="Dooley K."/>
            <person name="Dooley E."/>
            <person name="Doricent M."/>
            <person name="Dorje P."/>
            <person name="Dorjee K."/>
            <person name="Dupes A."/>
            <person name="Elong R."/>
            <person name="Falk J."/>
            <person name="Farina A."/>
            <person name="Faro S."/>
            <person name="Ferguson D."/>
            <person name="Fisher S."/>
            <person name="Foley C.D."/>
            <person name="Franke A."/>
            <person name="Friedrich D."/>
            <person name="Gadbois L."/>
            <person name="Gearin G."/>
            <person name="Gearin C.R."/>
            <person name="Giannoukos G."/>
            <person name="Goode T."/>
            <person name="Graham J."/>
            <person name="Grandbois E."/>
            <person name="Grewal S."/>
            <person name="Gyaltsen K."/>
            <person name="Hafez N."/>
            <person name="Hagos B."/>
            <person name="Hall J."/>
            <person name="Henson C."/>
            <person name="Hollinger A."/>
            <person name="Honan T."/>
            <person name="Huard M.D."/>
            <person name="Hughes L."/>
            <person name="Hurhula B."/>
            <person name="Husby M.E."/>
            <person name="Kamat A."/>
            <person name="Kanga B."/>
            <person name="Kashin S."/>
            <person name="Khazanovich D."/>
            <person name="Kisner P."/>
            <person name="Lance K."/>
            <person name="Lara M."/>
            <person name="Lee W."/>
            <person name="Lennon N."/>
            <person name="Letendre F."/>
            <person name="LeVine R."/>
            <person name="Lipovsky A."/>
            <person name="Liu X."/>
            <person name="Liu J."/>
            <person name="Liu S."/>
            <person name="Lokyitsang T."/>
            <person name="Lokyitsang Y."/>
            <person name="Lubonja R."/>
            <person name="Lui A."/>
            <person name="MacDonald P."/>
            <person name="Magnisalis V."/>
            <person name="Maru K."/>
            <person name="Matthews C."/>
            <person name="McCusker W."/>
            <person name="McDonough S."/>
            <person name="Mehta T."/>
            <person name="Meldrim J."/>
            <person name="Meneus L."/>
            <person name="Mihai O."/>
            <person name="Mihalev A."/>
            <person name="Mihova T."/>
            <person name="Mittelman R."/>
            <person name="Mlenga V."/>
            <person name="Montmayeur A."/>
            <person name="Mulrain L."/>
            <person name="Navidi A."/>
            <person name="Naylor J."/>
            <person name="Negash T."/>
            <person name="Nguyen T."/>
            <person name="Nguyen N."/>
            <person name="Nicol R."/>
            <person name="Norbu C."/>
            <person name="Norbu N."/>
            <person name="Novod N."/>
            <person name="O'Neill B."/>
            <person name="Osman S."/>
            <person name="Markiewicz E."/>
            <person name="Oyono O.L."/>
            <person name="Patti C."/>
            <person name="Phunkhang P."/>
            <person name="Pierre F."/>
            <person name="Priest M."/>
            <person name="Raghuraman S."/>
            <person name="Rege F."/>
            <person name="Reyes R."/>
            <person name="Rise C."/>
            <person name="Rogov P."/>
            <person name="Ross K."/>
            <person name="Ryan E."/>
            <person name="Settipalli S."/>
            <person name="Shea T."/>
            <person name="Sherpa N."/>
            <person name="Shi L."/>
            <person name="Shih D."/>
            <person name="Sparrow T."/>
            <person name="Spaulding J."/>
            <person name="Stalker J."/>
            <person name="Stange-Thomann N."/>
            <person name="Stavropoulos S."/>
            <person name="Stone C."/>
            <person name="Strader C."/>
            <person name="Tesfaye S."/>
            <person name="Thomson T."/>
            <person name="Thoulutsang Y."/>
            <person name="Thoulutsang D."/>
            <person name="Topham K."/>
            <person name="Topping I."/>
            <person name="Tsamla T."/>
            <person name="Vassiliev H."/>
            <person name="Vo A."/>
            <person name="Wangchuk T."/>
            <person name="Wangdi T."/>
            <person name="Weiand M."/>
            <person name="Wilkinson J."/>
            <person name="Wilson A."/>
            <person name="Yadav S."/>
            <person name="Young G."/>
            <person name="Yu Q."/>
            <person name="Zembek L."/>
            <person name="Zhong D."/>
            <person name="Zimmer A."/>
            <person name="Zwirko Z."/>
            <person name="Jaffe D.B."/>
            <person name="Alvarez P."/>
            <person name="Brockman W."/>
            <person name="Butler J."/>
            <person name="Chin C."/>
            <person name="Gnerre S."/>
            <person name="MacCallum I."/>
            <person name="Graves J.A."/>
            <person name="Ponting C.P."/>
            <person name="Breen M."/>
            <person name="Samollow P.B."/>
            <person name="Lander E.S."/>
            <person name="Lindblad-Toh K."/>
        </authorList>
    </citation>
    <scope>NUCLEOTIDE SEQUENCE [LARGE SCALE GENOMIC DNA]</scope>
</reference>
<dbReference type="KEGG" id="mdo:103091984"/>
<organism evidence="7 8">
    <name type="scientific">Monodelphis domestica</name>
    <name type="common">Gray short-tailed opossum</name>
    <dbReference type="NCBI Taxonomy" id="13616"/>
    <lineage>
        <taxon>Eukaryota</taxon>
        <taxon>Metazoa</taxon>
        <taxon>Chordata</taxon>
        <taxon>Craniata</taxon>
        <taxon>Vertebrata</taxon>
        <taxon>Euteleostomi</taxon>
        <taxon>Mammalia</taxon>
        <taxon>Metatheria</taxon>
        <taxon>Didelphimorphia</taxon>
        <taxon>Didelphidae</taxon>
        <taxon>Monodelphis</taxon>
    </lineage>
</organism>
<proteinExistence type="predicted"/>
<gene>
    <name evidence="7" type="primary">DNAAF8</name>
</gene>
<dbReference type="PANTHER" id="PTHR35977">
    <property type="entry name" value="CHROMOSOME 16 OPEN READING FRAME 71"/>
    <property type="match status" value="1"/>
</dbReference>
<feature type="region of interest" description="Disordered" evidence="6">
    <location>
        <begin position="342"/>
        <end position="363"/>
    </location>
</feature>
<dbReference type="GO" id="GO:0070840">
    <property type="term" value="F:dynein complex binding"/>
    <property type="evidence" value="ECO:0007669"/>
    <property type="project" value="InterPro"/>
</dbReference>
<dbReference type="GeneTree" id="ENSGT00390000015381"/>
<reference evidence="7" key="2">
    <citation type="submission" date="2025-08" db="UniProtKB">
        <authorList>
            <consortium name="Ensembl"/>
        </authorList>
    </citation>
    <scope>IDENTIFICATION</scope>
</reference>
<dbReference type="InterPro" id="IPR031531">
    <property type="entry name" value="DNAAF8"/>
</dbReference>
<evidence type="ECO:0000256" key="3">
    <source>
        <dbReference type="ARBA" id="ARBA00024190"/>
    </source>
</evidence>
<dbReference type="STRING" id="13616.ENSMODP00000040778"/>
<evidence type="ECO:0000256" key="6">
    <source>
        <dbReference type="SAM" id="MobiDB-lite"/>
    </source>
</evidence>
<dbReference type="OMA" id="GPGTVWW"/>
<feature type="region of interest" description="Disordered" evidence="6">
    <location>
        <begin position="398"/>
        <end position="545"/>
    </location>
</feature>
<dbReference type="Pfam" id="PF15773">
    <property type="entry name" value="DAAP1"/>
    <property type="match status" value="1"/>
</dbReference>
<feature type="compositionally biased region" description="Basic and acidic residues" evidence="6">
    <location>
        <begin position="448"/>
        <end position="459"/>
    </location>
</feature>
<dbReference type="InParanoid" id="K7E4S6"/>
<reference evidence="7" key="3">
    <citation type="submission" date="2025-09" db="UniProtKB">
        <authorList>
            <consortium name="Ensembl"/>
        </authorList>
    </citation>
    <scope>IDENTIFICATION</scope>
</reference>
<protein>
    <recommendedName>
        <fullName evidence="4">Dynein axonemal assembly factor 8</fullName>
    </recommendedName>
    <alternativeName>
        <fullName evidence="5">Dynein axonemal-associated protein 1</fullName>
    </alternativeName>
</protein>
<dbReference type="RefSeq" id="XP_007498803.1">
    <property type="nucleotide sequence ID" value="XM_007498741.3"/>
</dbReference>
<evidence type="ECO:0000256" key="5">
    <source>
        <dbReference type="ARBA" id="ARBA00030565"/>
    </source>
</evidence>
<dbReference type="Ensembl" id="ENSMODT00000043886.2">
    <property type="protein sequence ID" value="ENSMODP00000040778.2"/>
    <property type="gene ID" value="ENSMODG00000027856.2"/>
</dbReference>
<name>K7E4S6_MONDO</name>
<dbReference type="HOGENOM" id="CLU_037635_0_0_1"/>
<keyword evidence="8" id="KW-1185">Reference proteome</keyword>
<comment type="subcellular location">
    <subcellularLocation>
        <location evidence="3">Dynein axonemal particle</location>
    </subcellularLocation>
</comment>
<dbReference type="RefSeq" id="XP_056662085.1">
    <property type="nucleotide sequence ID" value="XM_056806107.1"/>
</dbReference>
<dbReference type="FunCoup" id="K7E4S6">
    <property type="interactions" value="14"/>
</dbReference>
<evidence type="ECO:0000256" key="2">
    <source>
        <dbReference type="ARBA" id="ARBA00024177"/>
    </source>
</evidence>
<evidence type="ECO:0000256" key="4">
    <source>
        <dbReference type="ARBA" id="ARBA00024428"/>
    </source>
</evidence>
<dbReference type="Bgee" id="ENSMODG00000027856">
    <property type="expression patterns" value="Expressed in spermatocyte and 18 other cell types or tissues"/>
</dbReference>
<feature type="compositionally biased region" description="Polar residues" evidence="6">
    <location>
        <begin position="462"/>
        <end position="474"/>
    </location>
</feature>
<keyword evidence="1" id="KW-0963">Cytoplasm</keyword>
<dbReference type="Proteomes" id="UP000002280">
    <property type="component" value="Chromosome 6"/>
</dbReference>
<evidence type="ECO:0000313" key="8">
    <source>
        <dbReference type="Proteomes" id="UP000002280"/>
    </source>
</evidence>
<sequence length="545" mass="62079">MTSKNEQDLIGYNQFPCLFHTSMWGSILASVKEQLPSFESDSSSSDSEDGELFIFQRDEENLIPDLTEELADDPDIQFLESVTNTEKNWNERIKDSAIFEGKDASEFLVVRPAFEDTEEISSGSHLKVPKESTKWQKGDTWDFFRSRVQALIRGSQVEEFPTLTCPTGLLTDNLRICNFSPSEESDSTSIKVIRKERRKMIEKNILHKEIKMSPLENLNRRQFIKPEIHESSESVGIEEKMPAKHEGLTLQYLEKLEEWDLDKILQNLEAQKGQGKRKTGATYWKVPSSFKGRGSLTSNSQEKLMEQLVALCAKQSQNTLPIPREKPSDKLLYPMEDQIQSRSSWCRSPLTPGQSQDMAKDTKLKWPVEPPTVFIDLRQPEPKKSVLLPLSDYRFQNQEDELSSSDSSTENEEETPDVRDEKGSRKRMSQRKRDQTGKSYLLQQLRAFQRETAEARGPETKVTAQQGHGAQNPETSEDVAMLGIGKKQPKTSLGGSKRLPLPDPKAKQRGEKQKGTSRSSDSESFVKDPVTPLIKKREISSSWKK</sequence>
<dbReference type="CTD" id="146562"/>
<dbReference type="eggNOG" id="ENOG502SAQ4">
    <property type="taxonomic scope" value="Eukaryota"/>
</dbReference>
<feature type="compositionally biased region" description="Basic and acidic residues" evidence="6">
    <location>
        <begin position="504"/>
        <end position="526"/>
    </location>
</feature>
<dbReference type="OrthoDB" id="2162449at2759"/>
<accession>K7E4S6</accession>
<dbReference type="AlphaFoldDB" id="K7E4S6"/>
<evidence type="ECO:0000256" key="1">
    <source>
        <dbReference type="ARBA" id="ARBA00022490"/>
    </source>
</evidence>